<sequence>MILNTNYKTWSFEDNTSVLYSHLESNRDSSASIIRFLNDSTLLRVNKKKMPVKIDTNDHNILVYHKVKNPQSLHLPTKEDLIGDWYMNFKKITGNHLIFVDDQNVTFTYEDGTKKEATYIVDFTKKPFQIDFMYKGTLNKKEAILWFTGDDDILIAGLAKIKRPERFTTFGDNRHFVKEPLAKRLIAQGK</sequence>
<evidence type="ECO:0000313" key="2">
    <source>
        <dbReference type="Proteomes" id="UP000619078"/>
    </source>
</evidence>
<evidence type="ECO:0000313" key="1">
    <source>
        <dbReference type="EMBL" id="MBD1393150.1"/>
    </source>
</evidence>
<dbReference type="Proteomes" id="UP000619078">
    <property type="component" value="Unassembled WGS sequence"/>
</dbReference>
<name>A0A926NSH9_9SPHI</name>
<organism evidence="1 2">
    <name type="scientific">Mucilaginibacter glaciei</name>
    <dbReference type="NCBI Taxonomy" id="2772109"/>
    <lineage>
        <taxon>Bacteria</taxon>
        <taxon>Pseudomonadati</taxon>
        <taxon>Bacteroidota</taxon>
        <taxon>Sphingobacteriia</taxon>
        <taxon>Sphingobacteriales</taxon>
        <taxon>Sphingobacteriaceae</taxon>
        <taxon>Mucilaginibacter</taxon>
    </lineage>
</organism>
<dbReference type="EMBL" id="JACWMX010000003">
    <property type="protein sequence ID" value="MBD1393150.1"/>
    <property type="molecule type" value="Genomic_DNA"/>
</dbReference>
<proteinExistence type="predicted"/>
<protein>
    <submittedName>
        <fullName evidence="1">Uncharacterized protein</fullName>
    </submittedName>
</protein>
<keyword evidence="2" id="KW-1185">Reference proteome</keyword>
<dbReference type="AlphaFoldDB" id="A0A926NSH9"/>
<comment type="caution">
    <text evidence="1">The sequence shown here is derived from an EMBL/GenBank/DDBJ whole genome shotgun (WGS) entry which is preliminary data.</text>
</comment>
<accession>A0A926NSH9</accession>
<reference evidence="1" key="1">
    <citation type="submission" date="2020-09" db="EMBL/GenBank/DDBJ databases">
        <title>Novel species of Mucilaginibacter isolated from a glacier on the Tibetan Plateau.</title>
        <authorList>
            <person name="Liu Q."/>
            <person name="Xin Y.-H."/>
        </authorList>
    </citation>
    <scope>NUCLEOTIDE SEQUENCE</scope>
    <source>
        <strain evidence="1">ZB1P21</strain>
    </source>
</reference>
<dbReference type="RefSeq" id="WP_224746256.1">
    <property type="nucleotide sequence ID" value="NZ_JACWMX010000003.1"/>
</dbReference>
<gene>
    <name evidence="1" type="ORF">IDJ76_08570</name>
</gene>